<keyword evidence="1" id="KW-0147">Chitin-binding</keyword>
<dbReference type="PANTHER" id="PTHR47700:SF2">
    <property type="entry name" value="CHITINASE"/>
    <property type="match status" value="1"/>
</dbReference>
<evidence type="ECO:0000313" key="4">
    <source>
        <dbReference type="EMBL" id="EYE97882.1"/>
    </source>
</evidence>
<dbReference type="STRING" id="1388766.A0A017SLQ1"/>
<evidence type="ECO:0000256" key="1">
    <source>
        <dbReference type="ARBA" id="ARBA00022669"/>
    </source>
</evidence>
<dbReference type="InterPro" id="IPR053214">
    <property type="entry name" value="LysM12-like"/>
</dbReference>
<protein>
    <submittedName>
        <fullName evidence="4">Uncharacterized protein</fullName>
    </submittedName>
</protein>
<dbReference type="Proteomes" id="UP000019804">
    <property type="component" value="Unassembled WGS sequence"/>
</dbReference>
<dbReference type="GeneID" id="63693817"/>
<reference evidence="5" key="1">
    <citation type="journal article" date="2014" name="Nat. Commun.">
        <title>Genomic adaptations of the halophilic Dead Sea filamentous fungus Eurotium rubrum.</title>
        <authorList>
            <person name="Kis-Papo T."/>
            <person name="Weig A.R."/>
            <person name="Riley R."/>
            <person name="Persoh D."/>
            <person name="Salamov A."/>
            <person name="Sun H."/>
            <person name="Lipzen A."/>
            <person name="Wasser S.P."/>
            <person name="Rambold G."/>
            <person name="Grigoriev I.V."/>
            <person name="Nevo E."/>
        </authorList>
    </citation>
    <scope>NUCLEOTIDE SEQUENCE [LARGE SCALE GENOMIC DNA]</scope>
    <source>
        <strain evidence="5">CBS 135680</strain>
    </source>
</reference>
<sequence length="245" mass="27009">MVETSCLSRIRKHQGRRERNPADLETSNNGVSETLLSYSGNALVGIYVGHGVQHADVATNAVQTFLEHIRSQTITDRTALQYCDINANRKFGFVLDTSGDFSAVQQIVRNWNEAKYQTHFDRSKGLSKSILHMVVPPKSSNMAVNRRAHDKMHRNSPSHHGHSHSCLRRSICDTAQVASGDSCETLAKSEISGLDFIKYDSDDKLCSMLQAGLRACCSVGDLPDVSPKAQGRWNLHDTPGPMGDS</sequence>
<feature type="region of interest" description="Disordered" evidence="3">
    <location>
        <begin position="1"/>
        <end position="28"/>
    </location>
</feature>
<dbReference type="GO" id="GO:0008061">
    <property type="term" value="F:chitin binding"/>
    <property type="evidence" value="ECO:0007669"/>
    <property type="project" value="UniProtKB-KW"/>
</dbReference>
<dbReference type="OrthoDB" id="73875at2759"/>
<keyword evidence="5" id="KW-1185">Reference proteome</keyword>
<name>A0A017SLQ1_ASPRC</name>
<keyword evidence="2" id="KW-0843">Virulence</keyword>
<evidence type="ECO:0000256" key="3">
    <source>
        <dbReference type="SAM" id="MobiDB-lite"/>
    </source>
</evidence>
<dbReference type="PANTHER" id="PTHR47700">
    <property type="entry name" value="V CHITINASE, PUTATIVE (AFU_ORTHOLOGUE AFUA_6G13720)-RELATED"/>
    <property type="match status" value="1"/>
</dbReference>
<proteinExistence type="predicted"/>
<accession>A0A017SLQ1</accession>
<dbReference type="AlphaFoldDB" id="A0A017SLQ1"/>
<evidence type="ECO:0000256" key="2">
    <source>
        <dbReference type="ARBA" id="ARBA00023026"/>
    </source>
</evidence>
<evidence type="ECO:0000313" key="5">
    <source>
        <dbReference type="Proteomes" id="UP000019804"/>
    </source>
</evidence>
<dbReference type="RefSeq" id="XP_040641570.1">
    <property type="nucleotide sequence ID" value="XM_040778693.1"/>
</dbReference>
<gene>
    <name evidence="4" type="ORF">EURHEDRAFT_374864</name>
</gene>
<organism evidence="4 5">
    <name type="scientific">Aspergillus ruber (strain CBS 135680)</name>
    <dbReference type="NCBI Taxonomy" id="1388766"/>
    <lineage>
        <taxon>Eukaryota</taxon>
        <taxon>Fungi</taxon>
        <taxon>Dikarya</taxon>
        <taxon>Ascomycota</taxon>
        <taxon>Pezizomycotina</taxon>
        <taxon>Eurotiomycetes</taxon>
        <taxon>Eurotiomycetidae</taxon>
        <taxon>Eurotiales</taxon>
        <taxon>Aspergillaceae</taxon>
        <taxon>Aspergillus</taxon>
        <taxon>Aspergillus subgen. Aspergillus</taxon>
    </lineage>
</organism>
<dbReference type="HOGENOM" id="CLU_1133372_0_0_1"/>
<dbReference type="EMBL" id="KK088414">
    <property type="protein sequence ID" value="EYE97882.1"/>
    <property type="molecule type" value="Genomic_DNA"/>
</dbReference>